<dbReference type="EMBL" id="CAJNNW010009492">
    <property type="protein sequence ID" value="CAE8650999.1"/>
    <property type="molecule type" value="Genomic_DNA"/>
</dbReference>
<protein>
    <submittedName>
        <fullName evidence="2">Uncharacterized protein</fullName>
    </submittedName>
</protein>
<gene>
    <name evidence="2" type="ORF">PGLA2088_LOCUS8755</name>
</gene>
<evidence type="ECO:0000313" key="2">
    <source>
        <dbReference type="EMBL" id="CAE8650999.1"/>
    </source>
</evidence>
<comment type="caution">
    <text evidence="2">The sequence shown here is derived from an EMBL/GenBank/DDBJ whole genome shotgun (WGS) entry which is preliminary data.</text>
</comment>
<dbReference type="AlphaFoldDB" id="A0A813IHM4"/>
<evidence type="ECO:0000313" key="3">
    <source>
        <dbReference type="Proteomes" id="UP000626109"/>
    </source>
</evidence>
<accession>A0A813IHM4</accession>
<proteinExistence type="predicted"/>
<dbReference type="Proteomes" id="UP000626109">
    <property type="component" value="Unassembled WGS sequence"/>
</dbReference>
<organism evidence="2 3">
    <name type="scientific">Polarella glacialis</name>
    <name type="common">Dinoflagellate</name>
    <dbReference type="NCBI Taxonomy" id="89957"/>
    <lineage>
        <taxon>Eukaryota</taxon>
        <taxon>Sar</taxon>
        <taxon>Alveolata</taxon>
        <taxon>Dinophyceae</taxon>
        <taxon>Suessiales</taxon>
        <taxon>Suessiaceae</taxon>
        <taxon>Polarella</taxon>
    </lineage>
</organism>
<evidence type="ECO:0000256" key="1">
    <source>
        <dbReference type="SAM" id="MobiDB-lite"/>
    </source>
</evidence>
<feature type="region of interest" description="Disordered" evidence="1">
    <location>
        <begin position="122"/>
        <end position="147"/>
    </location>
</feature>
<feature type="compositionally biased region" description="Acidic residues" evidence="1">
    <location>
        <begin position="122"/>
        <end position="136"/>
    </location>
</feature>
<sequence length="147" mass="15861">YAHLIQDRMYFMSNSLNSVVCGAALLLAAIAKLSFAAAAEVKPLMPRSNISMPSKGLWNSLLSLLSPGRSKAEISSDMGEGMAFHTYNSYGSGPGIKCLQQKGSIDLPVKSPFGIIQVDDELEQEPEVEPDWDDEATGPHMSLDCVL</sequence>
<name>A0A813IHM4_POLGL</name>
<feature type="non-terminal residue" evidence="2">
    <location>
        <position position="1"/>
    </location>
</feature>
<reference evidence="2" key="1">
    <citation type="submission" date="2021-02" db="EMBL/GenBank/DDBJ databases">
        <authorList>
            <person name="Dougan E. K."/>
            <person name="Rhodes N."/>
            <person name="Thang M."/>
            <person name="Chan C."/>
        </authorList>
    </citation>
    <scope>NUCLEOTIDE SEQUENCE</scope>
</reference>